<name>A0ABQ9EBU6_TEGGR</name>
<proteinExistence type="predicted"/>
<organism evidence="10 11">
    <name type="scientific">Tegillarca granosa</name>
    <name type="common">Malaysian cockle</name>
    <name type="synonym">Anadara granosa</name>
    <dbReference type="NCBI Taxonomy" id="220873"/>
    <lineage>
        <taxon>Eukaryota</taxon>
        <taxon>Metazoa</taxon>
        <taxon>Spiralia</taxon>
        <taxon>Lophotrochozoa</taxon>
        <taxon>Mollusca</taxon>
        <taxon>Bivalvia</taxon>
        <taxon>Autobranchia</taxon>
        <taxon>Pteriomorphia</taxon>
        <taxon>Arcoida</taxon>
        <taxon>Arcoidea</taxon>
        <taxon>Arcidae</taxon>
        <taxon>Tegillarca</taxon>
    </lineage>
</organism>
<dbReference type="PANTHER" id="PTHR45742:SF8">
    <property type="entry name" value="FLOCCULATION PROTEIN FLO11"/>
    <property type="match status" value="1"/>
</dbReference>
<dbReference type="PANTHER" id="PTHR45742">
    <property type="entry name" value="COMPLEMENT COMPONENT C6"/>
    <property type="match status" value="1"/>
</dbReference>
<feature type="chain" id="PRO_5046340473" description="MACPF domain-containing protein" evidence="8">
    <location>
        <begin position="30"/>
        <end position="1103"/>
    </location>
</feature>
<evidence type="ECO:0000256" key="2">
    <source>
        <dbReference type="ARBA" id="ARBA00004613"/>
    </source>
</evidence>
<evidence type="ECO:0000256" key="1">
    <source>
        <dbReference type="ARBA" id="ARBA00004370"/>
    </source>
</evidence>
<keyword evidence="5 7" id="KW-0472">Membrane</keyword>
<evidence type="ECO:0000256" key="5">
    <source>
        <dbReference type="ARBA" id="ARBA00023136"/>
    </source>
</evidence>
<dbReference type="Proteomes" id="UP001217089">
    <property type="component" value="Unassembled WGS sequence"/>
</dbReference>
<comment type="caution">
    <text evidence="10">The sequence shown here is derived from an EMBL/GenBank/DDBJ whole genome shotgun (WGS) entry which is preliminary data.</text>
</comment>
<evidence type="ECO:0000256" key="4">
    <source>
        <dbReference type="ARBA" id="ARBA00022852"/>
    </source>
</evidence>
<dbReference type="SMART" id="SM00457">
    <property type="entry name" value="MACPF"/>
    <property type="match status" value="1"/>
</dbReference>
<feature type="transmembrane region" description="Helical" evidence="7">
    <location>
        <begin position="990"/>
        <end position="1013"/>
    </location>
</feature>
<dbReference type="InterPro" id="IPR020863">
    <property type="entry name" value="MACPF_CS"/>
</dbReference>
<evidence type="ECO:0000259" key="9">
    <source>
        <dbReference type="PROSITE" id="PS51412"/>
    </source>
</evidence>
<keyword evidence="7" id="KW-0812">Transmembrane</keyword>
<keyword evidence="8" id="KW-0732">Signal</keyword>
<dbReference type="InterPro" id="IPR020864">
    <property type="entry name" value="MACPF"/>
</dbReference>
<protein>
    <recommendedName>
        <fullName evidence="9">MACPF domain-containing protein</fullName>
    </recommendedName>
</protein>
<feature type="signal peptide" evidence="8">
    <location>
        <begin position="1"/>
        <end position="29"/>
    </location>
</feature>
<reference evidence="10 11" key="1">
    <citation type="submission" date="2022-12" db="EMBL/GenBank/DDBJ databases">
        <title>Chromosome-level genome of Tegillarca granosa.</title>
        <authorList>
            <person name="Kim J."/>
        </authorList>
    </citation>
    <scope>NUCLEOTIDE SEQUENCE [LARGE SCALE GENOMIC DNA]</scope>
    <source>
        <strain evidence="10">Teg-2019</strain>
        <tissue evidence="10">Adductor muscle</tissue>
    </source>
</reference>
<dbReference type="EMBL" id="JARBDR010000917">
    <property type="protein sequence ID" value="KAJ8302809.1"/>
    <property type="molecule type" value="Genomic_DNA"/>
</dbReference>
<evidence type="ECO:0000256" key="6">
    <source>
        <dbReference type="ARBA" id="ARBA00023157"/>
    </source>
</evidence>
<evidence type="ECO:0000256" key="8">
    <source>
        <dbReference type="SAM" id="SignalP"/>
    </source>
</evidence>
<keyword evidence="6" id="KW-1015">Disulfide bond</keyword>
<evidence type="ECO:0000313" key="10">
    <source>
        <dbReference type="EMBL" id="KAJ8302809.1"/>
    </source>
</evidence>
<accession>A0ABQ9EBU6</accession>
<dbReference type="Pfam" id="PF01823">
    <property type="entry name" value="MACPF"/>
    <property type="match status" value="1"/>
</dbReference>
<comment type="subcellular location">
    <subcellularLocation>
        <location evidence="1">Membrane</location>
    </subcellularLocation>
    <subcellularLocation>
        <location evidence="2">Secreted</location>
    </subcellularLocation>
</comment>
<keyword evidence="7" id="KW-1133">Transmembrane helix</keyword>
<sequence>MLTNIRSFRKFANLRILLLILVLQRGTFSLPLANENDIRGNLDELLGEFRREQVFLSNTMLNKSRSLNLPEKLAEAEVEEAEERRAKAYRGKSEAKTPFIATNSRYSLGYIGRGYDLYFGNPLSEDGVVDQGFRLPVIDLPFSFRFTSDGEYRIPDNVDVISEPSASFSSSYYQVKSESDYQSMLKVDASVNAHASGFGLSGSFSASFAYQNSKRNIEKRDTTSLNIIGRAVVYKARLSSTARMSKVSDYFESAVKALPTDRCEEDNMQRLYLQVIEDFGTHYTTQVVMGAKAINEIRFRTSDLDRLSAEGINAKVAAEIAYSGLAVSAGGGFSAGIENKEKQRKRVLNTNKEQREYYIGGSPPSGTISPGQGSTEILREWARSASENPVPIQYKLSSIESLLYPDNFRDLNYGFYERRKCLRKALLTYCMNNIGPNACDERSVITRSKRDTDSRVQKVVRYGDFITLQNRDRSLVLSEQYGTTTGSTIKLLTSAKTSEDFNGLFQIIPLEGQENKMELEVHYGEPFLLRSKEGEVMYMGRKFISNVDEPSEARLMDLFDENMSRIGANKTQSYVEDFAIFHLRNDLRVYLISIQVYVHCYASTKTTHTYQVEMYGKGVTVKTAVTAECMCRYYLCKGYRWYHSIVVEKDIQALESMQIVALQNMEKSIKNVQVKTIMNGIKERFVSRNELRCDTTVCELTFQEPEKASPYCNEVLFPSVDGLTNHHFESDTIMISVDVIVKIQFIEIRSDFEPDIQMAYFDRKFERAVKIKHDMTSESNTDSNIKSFRLTPRYSVYTNAIKLSSNYTNVNLTALKNRLTIVGCPKAKLDQDNGNIQGIEWQIYPTNKEILNYPFLRVASIPDEQKNTDEVYDNFGTPVTTSLSFKVPINGNKINCPYDSNFIHTFLTKTRETSELKYESISIKQSKMIDVEQEGYLAVDLLVTGLTKGELESGIMYLNKTLKSAVDIFPCNNGATSKSRRNGEDPQNSWFKPLMITIAVAVVVLIIILIYVLHRRKRFKTKNVNDRKVKVSKLSKDNQRPQLSIINQDDEAFGKRMNLSEEKLLNVSMGTLFDHRCSRDLYQNESVFASRSDLAAQRLYENE</sequence>
<evidence type="ECO:0000313" key="11">
    <source>
        <dbReference type="Proteomes" id="UP001217089"/>
    </source>
</evidence>
<keyword evidence="11" id="KW-1185">Reference proteome</keyword>
<keyword evidence="4" id="KW-0204">Cytolysis</keyword>
<gene>
    <name evidence="10" type="ORF">KUTeg_019205</name>
</gene>
<dbReference type="PROSITE" id="PS00279">
    <property type="entry name" value="MACPF_1"/>
    <property type="match status" value="1"/>
</dbReference>
<keyword evidence="3" id="KW-0964">Secreted</keyword>
<evidence type="ECO:0000256" key="7">
    <source>
        <dbReference type="SAM" id="Phobius"/>
    </source>
</evidence>
<feature type="domain" description="MACPF" evidence="9">
    <location>
        <begin position="93"/>
        <end position="433"/>
    </location>
</feature>
<evidence type="ECO:0000256" key="3">
    <source>
        <dbReference type="ARBA" id="ARBA00022525"/>
    </source>
</evidence>
<dbReference type="PROSITE" id="PS51412">
    <property type="entry name" value="MACPF_2"/>
    <property type="match status" value="1"/>
</dbReference>